<accession>A0A562V287</accession>
<comment type="caution">
    <text evidence="1">The sequence shown here is derived from an EMBL/GenBank/DDBJ whole genome shotgun (WGS) entry which is preliminary data.</text>
</comment>
<evidence type="ECO:0000313" key="2">
    <source>
        <dbReference type="Proteomes" id="UP000321617"/>
    </source>
</evidence>
<proteinExistence type="predicted"/>
<evidence type="ECO:0000313" key="1">
    <source>
        <dbReference type="EMBL" id="TWJ11943.1"/>
    </source>
</evidence>
<keyword evidence="2" id="KW-1185">Reference proteome</keyword>
<gene>
    <name evidence="1" type="ORF">LX16_2686</name>
</gene>
<dbReference type="EMBL" id="VLLL01000006">
    <property type="protein sequence ID" value="TWJ11943.1"/>
    <property type="molecule type" value="Genomic_DNA"/>
</dbReference>
<organism evidence="1 2">
    <name type="scientific">Stackebrandtia albiflava</name>
    <dbReference type="NCBI Taxonomy" id="406432"/>
    <lineage>
        <taxon>Bacteria</taxon>
        <taxon>Bacillati</taxon>
        <taxon>Actinomycetota</taxon>
        <taxon>Actinomycetes</taxon>
        <taxon>Glycomycetales</taxon>
        <taxon>Glycomycetaceae</taxon>
        <taxon>Stackebrandtia</taxon>
    </lineage>
</organism>
<dbReference type="AlphaFoldDB" id="A0A562V287"/>
<protein>
    <submittedName>
        <fullName evidence="1">Uncharacterized protein</fullName>
    </submittedName>
</protein>
<dbReference type="Proteomes" id="UP000321617">
    <property type="component" value="Unassembled WGS sequence"/>
</dbReference>
<sequence length="56" mass="6203">MAGRHQHEWFVESAHHTSDGLVAYQRCECGHRRVAVATLRAESGREDPGPRFGTAA</sequence>
<reference evidence="1 2" key="1">
    <citation type="journal article" date="2013" name="Stand. Genomic Sci.">
        <title>Genomic Encyclopedia of Type Strains, Phase I: The one thousand microbial genomes (KMG-I) project.</title>
        <authorList>
            <person name="Kyrpides N.C."/>
            <person name="Woyke T."/>
            <person name="Eisen J.A."/>
            <person name="Garrity G."/>
            <person name="Lilburn T.G."/>
            <person name="Beck B.J."/>
            <person name="Whitman W.B."/>
            <person name="Hugenholtz P."/>
            <person name="Klenk H.P."/>
        </authorList>
    </citation>
    <scope>NUCLEOTIDE SEQUENCE [LARGE SCALE GENOMIC DNA]</scope>
    <source>
        <strain evidence="1 2">DSM 45044</strain>
    </source>
</reference>
<dbReference type="RefSeq" id="WP_170283858.1">
    <property type="nucleotide sequence ID" value="NZ_BAABIJ010000002.1"/>
</dbReference>
<name>A0A562V287_9ACTN</name>